<evidence type="ECO:0000256" key="12">
    <source>
        <dbReference type="NCBIfam" id="TIGR00416"/>
    </source>
</evidence>
<evidence type="ECO:0000256" key="4">
    <source>
        <dbReference type="ARBA" id="ARBA00022771"/>
    </source>
</evidence>
<evidence type="ECO:0000256" key="9">
    <source>
        <dbReference type="ARBA" id="ARBA00023125"/>
    </source>
</evidence>
<gene>
    <name evidence="11" type="primary">radA</name>
    <name evidence="15" type="ORF">BTE48_07685</name>
</gene>
<evidence type="ECO:0000256" key="2">
    <source>
        <dbReference type="ARBA" id="ARBA00022741"/>
    </source>
</evidence>
<dbReference type="OrthoDB" id="9803906at2"/>
<feature type="domain" description="RecA family profile 1" evidence="14">
    <location>
        <begin position="72"/>
        <end position="220"/>
    </location>
</feature>
<evidence type="ECO:0000256" key="8">
    <source>
        <dbReference type="ARBA" id="ARBA00023016"/>
    </source>
</evidence>
<dbReference type="InterPro" id="IPR041166">
    <property type="entry name" value="Rubredoxin_2"/>
</dbReference>
<accession>A0A1T4NL75</accession>
<dbReference type="GO" id="GO:0016787">
    <property type="term" value="F:hydrolase activity"/>
    <property type="evidence" value="ECO:0007669"/>
    <property type="project" value="UniProtKB-KW"/>
</dbReference>
<dbReference type="GO" id="GO:0005524">
    <property type="term" value="F:ATP binding"/>
    <property type="evidence" value="ECO:0007669"/>
    <property type="project" value="UniProtKB-UniRule"/>
</dbReference>
<dbReference type="GO" id="GO:0140664">
    <property type="term" value="F:ATP-dependent DNA damage sensor activity"/>
    <property type="evidence" value="ECO:0007669"/>
    <property type="project" value="InterPro"/>
</dbReference>
<keyword evidence="5" id="KW-0378">Hydrolase</keyword>
<evidence type="ECO:0000256" key="5">
    <source>
        <dbReference type="ARBA" id="ARBA00022801"/>
    </source>
</evidence>
<dbReference type="GO" id="GO:0005829">
    <property type="term" value="C:cytosol"/>
    <property type="evidence" value="ECO:0007669"/>
    <property type="project" value="TreeGrafter"/>
</dbReference>
<evidence type="ECO:0000256" key="6">
    <source>
        <dbReference type="ARBA" id="ARBA00022833"/>
    </source>
</evidence>
<dbReference type="EMBL" id="MTSM01000007">
    <property type="protein sequence ID" value="OPX55761.1"/>
    <property type="molecule type" value="Genomic_DNA"/>
</dbReference>
<name>A0A1T4NL75_9GAMM</name>
<dbReference type="Proteomes" id="UP000191418">
    <property type="component" value="Unassembled WGS sequence"/>
</dbReference>
<dbReference type="HAMAP" id="MF_01498">
    <property type="entry name" value="RadA_bact"/>
    <property type="match status" value="1"/>
</dbReference>
<evidence type="ECO:0000313" key="15">
    <source>
        <dbReference type="EMBL" id="OPX55761.1"/>
    </source>
</evidence>
<dbReference type="InterPro" id="IPR027417">
    <property type="entry name" value="P-loop_NTPase"/>
</dbReference>
<keyword evidence="6 13" id="KW-0862">Zinc</keyword>
<evidence type="ECO:0000256" key="10">
    <source>
        <dbReference type="ARBA" id="ARBA00023204"/>
    </source>
</evidence>
<keyword evidence="8 11" id="KW-0346">Stress response</keyword>
<keyword evidence="2 11" id="KW-0547">Nucleotide-binding</keyword>
<dbReference type="InterPro" id="IPR004504">
    <property type="entry name" value="DNA_repair_RadA"/>
</dbReference>
<keyword evidence="3 11" id="KW-0227">DNA damage</keyword>
<comment type="function">
    <text evidence="11">Plays a role in repairing double-strand DNA breaks, probably involving stabilizing or processing branched DNA or blocked replication forks.</text>
</comment>
<dbReference type="PANTHER" id="PTHR32472:SF10">
    <property type="entry name" value="DNA REPAIR PROTEIN RADA-LIKE PROTEIN"/>
    <property type="match status" value="1"/>
</dbReference>
<dbReference type="PANTHER" id="PTHR32472">
    <property type="entry name" value="DNA REPAIR PROTEIN RADA"/>
    <property type="match status" value="1"/>
</dbReference>
<protein>
    <recommendedName>
        <fullName evidence="11 12">DNA repair protein RadA</fullName>
    </recommendedName>
</protein>
<keyword evidence="4 13" id="KW-0863">Zinc-finger</keyword>
<keyword evidence="10 11" id="KW-0234">DNA repair</keyword>
<dbReference type="Gene3D" id="3.40.50.300">
    <property type="entry name" value="P-loop containing nucleotide triphosphate hydrolases"/>
    <property type="match status" value="1"/>
</dbReference>
<keyword evidence="16" id="KW-1185">Reference proteome</keyword>
<comment type="function">
    <text evidence="13">DNA-dependent ATPase involved in processing of recombination intermediates, plays a role in repairing DNA breaks. Stimulates the branch migration of RecA-mediated strand transfer reactions, allowing the 3' invading strand to extend heteroduplex DNA faster. Binds ssDNA in the presence of ADP but not other nucleotides, has ATPase activity that is stimulated by ssDNA and various branched DNA structures, but inhibited by SSB. Does not have RecA's homology-searching function.</text>
</comment>
<dbReference type="AlphaFoldDB" id="A0A1T4NL75"/>
<dbReference type="GO" id="GO:0000725">
    <property type="term" value="P:recombinational repair"/>
    <property type="evidence" value="ECO:0007669"/>
    <property type="project" value="UniProtKB-UniRule"/>
</dbReference>
<dbReference type="Pfam" id="PF13541">
    <property type="entry name" value="ChlI"/>
    <property type="match status" value="1"/>
</dbReference>
<dbReference type="CDD" id="cd01121">
    <property type="entry name" value="RadA_SMS_N"/>
    <property type="match status" value="1"/>
</dbReference>
<feature type="region of interest" description="Lon-protease-like" evidence="11">
    <location>
        <begin position="356"/>
        <end position="456"/>
    </location>
</feature>
<dbReference type="PROSITE" id="PS50162">
    <property type="entry name" value="RECA_2"/>
    <property type="match status" value="1"/>
</dbReference>
<keyword evidence="9 11" id="KW-0238">DNA-binding</keyword>
<feature type="binding site" evidence="11">
    <location>
        <begin position="101"/>
        <end position="108"/>
    </location>
    <ligand>
        <name>ATP</name>
        <dbReference type="ChEBI" id="CHEBI:30616"/>
    </ligand>
</feature>
<evidence type="ECO:0000256" key="1">
    <source>
        <dbReference type="ARBA" id="ARBA00022723"/>
    </source>
</evidence>
<comment type="domain">
    <text evidence="11">The middle region has homology to RecA with ATPase motifs including the RadA KNRFG motif, while the C-terminus is homologous to Lon protease.</text>
</comment>
<dbReference type="SUPFAM" id="SSF52540">
    <property type="entry name" value="P-loop containing nucleoside triphosphate hydrolases"/>
    <property type="match status" value="1"/>
</dbReference>
<dbReference type="PRINTS" id="PR01874">
    <property type="entry name" value="DNAREPAIRADA"/>
</dbReference>
<evidence type="ECO:0000259" key="14">
    <source>
        <dbReference type="PROSITE" id="PS50162"/>
    </source>
</evidence>
<keyword evidence="7 11" id="KW-0067">ATP-binding</keyword>
<evidence type="ECO:0000256" key="7">
    <source>
        <dbReference type="ARBA" id="ARBA00022840"/>
    </source>
</evidence>
<dbReference type="InterPro" id="IPR014721">
    <property type="entry name" value="Ribsml_uS5_D2-typ_fold_subgr"/>
</dbReference>
<dbReference type="Pfam" id="PF13481">
    <property type="entry name" value="AAA_25"/>
    <property type="match status" value="1"/>
</dbReference>
<dbReference type="InterPro" id="IPR003593">
    <property type="entry name" value="AAA+_ATPase"/>
</dbReference>
<dbReference type="Gene3D" id="3.30.230.10">
    <property type="match status" value="1"/>
</dbReference>
<evidence type="ECO:0000313" key="16">
    <source>
        <dbReference type="Proteomes" id="UP000191418"/>
    </source>
</evidence>
<dbReference type="RefSeq" id="WP_078744778.1">
    <property type="nucleotide sequence ID" value="NZ_FUXG01000006.1"/>
</dbReference>
<dbReference type="FunFam" id="3.30.230.10:FF:000011">
    <property type="entry name" value="DNA repair protein RadA"/>
    <property type="match status" value="1"/>
</dbReference>
<dbReference type="STRING" id="64969.SAMN02745127_01154"/>
<proteinExistence type="inferred from homology"/>
<dbReference type="InterPro" id="IPR020588">
    <property type="entry name" value="RecA_ATP-bd"/>
</dbReference>
<feature type="short sequence motif" description="RadA KNRFG motif" evidence="11">
    <location>
        <begin position="257"/>
        <end position="261"/>
    </location>
</feature>
<comment type="similarity">
    <text evidence="11 13">Belongs to the RecA family. RadA subfamily.</text>
</comment>
<comment type="caution">
    <text evidence="15">The sequence shown here is derived from an EMBL/GenBank/DDBJ whole genome shotgun (WGS) entry which is preliminary data.</text>
</comment>
<organism evidence="15 16">
    <name type="scientific">Oceanospirillum multiglobuliferum</name>
    <dbReference type="NCBI Taxonomy" id="64969"/>
    <lineage>
        <taxon>Bacteria</taxon>
        <taxon>Pseudomonadati</taxon>
        <taxon>Pseudomonadota</taxon>
        <taxon>Gammaproteobacteria</taxon>
        <taxon>Oceanospirillales</taxon>
        <taxon>Oceanospirillaceae</taxon>
        <taxon>Oceanospirillum</taxon>
    </lineage>
</organism>
<dbReference type="NCBIfam" id="TIGR00416">
    <property type="entry name" value="sms"/>
    <property type="match status" value="1"/>
</dbReference>
<dbReference type="SUPFAM" id="SSF54211">
    <property type="entry name" value="Ribosomal protein S5 domain 2-like"/>
    <property type="match status" value="1"/>
</dbReference>
<evidence type="ECO:0000256" key="11">
    <source>
        <dbReference type="HAMAP-Rule" id="MF_01498"/>
    </source>
</evidence>
<reference evidence="15 16" key="1">
    <citation type="submission" date="2017-01" db="EMBL/GenBank/DDBJ databases">
        <title>Genome Sequencing of a Marine Spirillum, Oceanospirillum multiglobuliferum ATCC 33336, from Japan.</title>
        <authorList>
            <person name="Carney J.G."/>
            <person name="Trachtenberg A.M."/>
            <person name="Rheaume B.A."/>
            <person name="Linnane J.D."/>
            <person name="Pitts N.L."/>
            <person name="Mykles D.L."/>
            <person name="Maclea K.S."/>
        </authorList>
    </citation>
    <scope>NUCLEOTIDE SEQUENCE [LARGE SCALE GENOMIC DNA]</scope>
    <source>
        <strain evidence="15 16">ATCC 33336</strain>
    </source>
</reference>
<dbReference type="GO" id="GO:0003684">
    <property type="term" value="F:damaged DNA binding"/>
    <property type="evidence" value="ECO:0007669"/>
    <property type="project" value="InterPro"/>
</dbReference>
<dbReference type="FunFam" id="3.40.50.300:FF:000050">
    <property type="entry name" value="DNA repair protein RadA"/>
    <property type="match status" value="1"/>
</dbReference>
<evidence type="ECO:0000256" key="13">
    <source>
        <dbReference type="RuleBase" id="RU003555"/>
    </source>
</evidence>
<dbReference type="Pfam" id="PF18073">
    <property type="entry name" value="Zn_ribbon_LapB"/>
    <property type="match status" value="1"/>
</dbReference>
<dbReference type="SMART" id="SM00382">
    <property type="entry name" value="AAA"/>
    <property type="match status" value="1"/>
</dbReference>
<keyword evidence="1 11" id="KW-0479">Metal-binding</keyword>
<evidence type="ECO:0000256" key="3">
    <source>
        <dbReference type="ARBA" id="ARBA00022763"/>
    </source>
</evidence>
<dbReference type="InterPro" id="IPR020568">
    <property type="entry name" value="Ribosomal_Su5_D2-typ_SF"/>
</dbReference>
<dbReference type="GO" id="GO:0008270">
    <property type="term" value="F:zinc ion binding"/>
    <property type="evidence" value="ECO:0007669"/>
    <property type="project" value="UniProtKB-KW"/>
</dbReference>
<sequence length="456" mass="48522">MAKAKTGFVCIDCGADYQKWQGQCNQCGQWNTVQEVRLGTASRSSSNSAARSGYAGSAAGQLQDLSEINLQELPRFSSTIGEFDRVLGGGMVPGSAILIGGHPGAGKSTLLLQTLCQLSQVLPALYITGEESLQQVAMRAKRLNLPTQGLKLLTETSVEAIIATAEEMKPKVMVVDSIQVVHLEDIQSAPGSVSQVRECAAALTRFAKQTGTVLLLVGHVTKDGSLAGPKVLEHMIDASLLLEGNSDSRFRTLRGQKNRFGAVNELGVFAMLETGLKEVKNPSSIFLSREQEDAPGSVVMVVWEGTRPLLVEIQALVDESHMSNPRRISVGLDSNRLAMLLAVLHRHGGLFTGDQDVFVNVVGGVKVLETSADLALLLAVVSSLRNQPLPHDLVIFGEVGLSGEIRPVPSGQERIKEAAKHGFKRAIVPKGNAPKAAIAGMEVIGVTKLSEALDAL</sequence>